<gene>
    <name evidence="2" type="ORF">JY651_14560</name>
</gene>
<keyword evidence="1" id="KW-0732">Signal</keyword>
<feature type="signal peptide" evidence="1">
    <location>
        <begin position="1"/>
        <end position="24"/>
    </location>
</feature>
<evidence type="ECO:0000313" key="3">
    <source>
        <dbReference type="Proteomes" id="UP000662747"/>
    </source>
</evidence>
<organism evidence="2 3">
    <name type="scientific">Pyxidicoccus parkwayensis</name>
    <dbReference type="NCBI Taxonomy" id="2813578"/>
    <lineage>
        <taxon>Bacteria</taxon>
        <taxon>Pseudomonadati</taxon>
        <taxon>Myxococcota</taxon>
        <taxon>Myxococcia</taxon>
        <taxon>Myxococcales</taxon>
        <taxon>Cystobacterineae</taxon>
        <taxon>Myxococcaceae</taxon>
        <taxon>Pyxidicoccus</taxon>
    </lineage>
</organism>
<keyword evidence="3" id="KW-1185">Reference proteome</keyword>
<dbReference type="Proteomes" id="UP000662747">
    <property type="component" value="Chromosome"/>
</dbReference>
<reference evidence="2 3" key="1">
    <citation type="submission" date="2021-02" db="EMBL/GenBank/DDBJ databases">
        <title>De Novo genome assembly of isolated myxobacteria.</title>
        <authorList>
            <person name="Stevens D.C."/>
        </authorList>
    </citation>
    <scope>NUCLEOTIDE SEQUENCE [LARGE SCALE GENOMIC DNA]</scope>
    <source>
        <strain evidence="3">SCPEA02</strain>
    </source>
</reference>
<evidence type="ECO:0000313" key="2">
    <source>
        <dbReference type="EMBL" id="QSQ26067.1"/>
    </source>
</evidence>
<protein>
    <recommendedName>
        <fullName evidence="4">Transporter</fullName>
    </recommendedName>
</protein>
<accession>A0ABX7P6N9</accession>
<evidence type="ECO:0008006" key="4">
    <source>
        <dbReference type="Google" id="ProtNLM"/>
    </source>
</evidence>
<sequence>MKPHSALSLLTLSLCLGFSAPVLAQQTEADAPLTPQSPTGPVPPALAPVPNVRLYLASLSLVRYNPLGLETQNRLMLQKRLFDSESMLLRDTFIGGGLSLKANPAGVKVGPLVEFQPVAMFNLRAGYEYSSYFGTLGFLQSYPNSLADFSDDARDLTEDSAYSTSGHHFFVEPTLQGKVRNFVLRTKFGIEYWNVALREGGNGTFYDALLDTLVPGKGWVFTNDTDLLMLASRQWTVGLRFSAVMPRYGQAEGVTVGNNSHMRIGPMAAYSLNTSEGTLFNKPTLLLITGWYLKHPSRVEAMPYVLGAFAFSSDLLGGD</sequence>
<name>A0ABX7P6N9_9BACT</name>
<feature type="chain" id="PRO_5046444778" description="Transporter" evidence="1">
    <location>
        <begin position="25"/>
        <end position="319"/>
    </location>
</feature>
<proteinExistence type="predicted"/>
<evidence type="ECO:0000256" key="1">
    <source>
        <dbReference type="SAM" id="SignalP"/>
    </source>
</evidence>
<dbReference type="EMBL" id="CP071090">
    <property type="protein sequence ID" value="QSQ26067.1"/>
    <property type="molecule type" value="Genomic_DNA"/>
</dbReference>
<dbReference type="RefSeq" id="WP_206727617.1">
    <property type="nucleotide sequence ID" value="NZ_CP071090.1"/>
</dbReference>